<dbReference type="RefSeq" id="WP_038022265.1">
    <property type="nucleotide sequence ID" value="NZ_JPVT01000045.1"/>
</dbReference>
<sequence length="241" mass="27657">MEGTVLNEKQAQAVVDGLLNGYKEYLELRREMKNRLKVSAAFAFTRGNFIDDGIAKNVSDFMEHKKKTAGQSWQYLEFTLNKSKPSLFIIKNDFRLQQTFSKDKQKKTSQYLSDYARINEAKLDSIYKGERETSDSFVQLALPLEEDSISETDSTQYDSFYIIVYRTSAEKVIESVSLVLPDDETKELHEIQNLSSYLQSSTVNIEEDEYSAVVGDEEIVAGNLYDYTYTVPKEEKEASDE</sequence>
<evidence type="ECO:0000313" key="2">
    <source>
        <dbReference type="Proteomes" id="UP000029381"/>
    </source>
</evidence>
<comment type="caution">
    <text evidence="1">The sequence shown here is derived from an EMBL/GenBank/DDBJ whole genome shotgun (WGS) entry which is preliminary data.</text>
</comment>
<evidence type="ECO:0000313" key="1">
    <source>
        <dbReference type="EMBL" id="KFN92509.1"/>
    </source>
</evidence>
<gene>
    <name evidence="1" type="ORF">TMU3MR103_0437</name>
</gene>
<organism evidence="1 2">
    <name type="scientific">Tetragenococcus muriaticus 3MR10-3</name>
    <dbReference type="NCBI Taxonomy" id="1302648"/>
    <lineage>
        <taxon>Bacteria</taxon>
        <taxon>Bacillati</taxon>
        <taxon>Bacillota</taxon>
        <taxon>Bacilli</taxon>
        <taxon>Lactobacillales</taxon>
        <taxon>Enterococcaceae</taxon>
        <taxon>Tetragenococcus</taxon>
    </lineage>
</organism>
<protein>
    <submittedName>
        <fullName evidence="1">Uncharacterized protein</fullName>
    </submittedName>
</protein>
<proteinExistence type="predicted"/>
<dbReference type="AlphaFoldDB" id="A0A091C6H8"/>
<name>A0A091C6H8_9ENTE</name>
<accession>A0A091C6H8</accession>
<keyword evidence="2" id="KW-1185">Reference proteome</keyword>
<dbReference type="EMBL" id="JPVT01000045">
    <property type="protein sequence ID" value="KFN92509.1"/>
    <property type="molecule type" value="Genomic_DNA"/>
</dbReference>
<dbReference type="Proteomes" id="UP000029381">
    <property type="component" value="Unassembled WGS sequence"/>
</dbReference>
<reference evidence="1 2" key="1">
    <citation type="submission" date="2014-08" db="EMBL/GenBank/DDBJ databases">
        <title>Genome sequence of Tetragenococcus muriaticus.</title>
        <authorList>
            <person name="Chuea-nongthon C."/>
            <person name="Rodtong S."/>
            <person name="Yongsawatdigul J."/>
            <person name="Steele J.L."/>
            <person name="Liu X.-y."/>
            <person name="Speers J."/>
            <person name="Glasner J.D."/>
            <person name="Neeno-Eckwall E.C."/>
        </authorList>
    </citation>
    <scope>NUCLEOTIDE SEQUENCE [LARGE SCALE GENOMIC DNA]</scope>
    <source>
        <strain evidence="1 2">3MR10-3</strain>
    </source>
</reference>
<dbReference type="PATRIC" id="fig|1302648.3.peg.422"/>